<sequence length="287" mass="31009">MNSLLQQPRHRARTLRQQGFTLVELAIVLAVIGLIIGAVAIGKDVQRNAEYTKIKNKFIDQWEQAYNQYYQRTGVVLGDSQTAPQNMVNGARFLAADAANRSGRDMTGVTPPNAICRAAAGQGMPRGFTAGTDPDLRVLMNRVGIRMPPGRAEGFEDRYVYLDSNGNPQEVQVCFQWNRPLANGSDNSLGDGAGNVMVITGLTPDLARSLDQMIDGKPDAREGRFRQQGIANNADSAGGNSGTANAPGSEWHANNRQQITANAAGGDGRTFDEDQVAIVTAIYKMNQ</sequence>
<dbReference type="Pfam" id="PF07963">
    <property type="entry name" value="N_methyl"/>
    <property type="match status" value="1"/>
</dbReference>
<dbReference type="EMBL" id="JBHSHJ010000013">
    <property type="protein sequence ID" value="MFC4790031.1"/>
    <property type="molecule type" value="Genomic_DNA"/>
</dbReference>
<dbReference type="SUPFAM" id="SSF54523">
    <property type="entry name" value="Pili subunits"/>
    <property type="match status" value="1"/>
</dbReference>
<dbReference type="PROSITE" id="PS00409">
    <property type="entry name" value="PROKAR_NTER_METHYL"/>
    <property type="match status" value="1"/>
</dbReference>
<evidence type="ECO:0000256" key="2">
    <source>
        <dbReference type="SAM" id="Phobius"/>
    </source>
</evidence>
<accession>A0ABV9QFE8</accession>
<name>A0ABV9QFE8_9BURK</name>
<evidence type="ECO:0000313" key="3">
    <source>
        <dbReference type="EMBL" id="MFC4790031.1"/>
    </source>
</evidence>
<reference evidence="4" key="1">
    <citation type="journal article" date="2019" name="Int. J. Syst. Evol. Microbiol.">
        <title>The Global Catalogue of Microorganisms (GCM) 10K type strain sequencing project: providing services to taxonomists for standard genome sequencing and annotation.</title>
        <authorList>
            <consortium name="The Broad Institute Genomics Platform"/>
            <consortium name="The Broad Institute Genome Sequencing Center for Infectious Disease"/>
            <person name="Wu L."/>
            <person name="Ma J."/>
        </authorList>
    </citation>
    <scope>NUCLEOTIDE SEQUENCE [LARGE SCALE GENOMIC DNA]</scope>
    <source>
        <strain evidence="4">CCUG 49452</strain>
    </source>
</reference>
<gene>
    <name evidence="3" type="ORF">ACFO6X_13675</name>
</gene>
<keyword evidence="2" id="KW-0812">Transmembrane</keyword>
<proteinExistence type="predicted"/>
<feature type="transmembrane region" description="Helical" evidence="2">
    <location>
        <begin position="20"/>
        <end position="41"/>
    </location>
</feature>
<dbReference type="InterPro" id="IPR045584">
    <property type="entry name" value="Pilin-like"/>
</dbReference>
<organism evidence="3 4">
    <name type="scientific">Giesbergeria sinuosa</name>
    <dbReference type="NCBI Taxonomy" id="80883"/>
    <lineage>
        <taxon>Bacteria</taxon>
        <taxon>Pseudomonadati</taxon>
        <taxon>Pseudomonadota</taxon>
        <taxon>Betaproteobacteria</taxon>
        <taxon>Burkholderiales</taxon>
        <taxon>Comamonadaceae</taxon>
        <taxon>Giesbergeria</taxon>
    </lineage>
</organism>
<dbReference type="Proteomes" id="UP001596001">
    <property type="component" value="Unassembled WGS sequence"/>
</dbReference>
<comment type="caution">
    <text evidence="3">The sequence shown here is derived from an EMBL/GenBank/DDBJ whole genome shotgun (WGS) entry which is preliminary data.</text>
</comment>
<feature type="compositionally biased region" description="Polar residues" evidence="1">
    <location>
        <begin position="242"/>
        <end position="253"/>
    </location>
</feature>
<evidence type="ECO:0000313" key="4">
    <source>
        <dbReference type="Proteomes" id="UP001596001"/>
    </source>
</evidence>
<keyword evidence="2" id="KW-1133">Transmembrane helix</keyword>
<keyword evidence="4" id="KW-1185">Reference proteome</keyword>
<dbReference type="RefSeq" id="WP_382433989.1">
    <property type="nucleotide sequence ID" value="NZ_JBHSHJ010000013.1"/>
</dbReference>
<dbReference type="NCBIfam" id="TIGR02532">
    <property type="entry name" value="IV_pilin_GFxxxE"/>
    <property type="match status" value="1"/>
</dbReference>
<feature type="region of interest" description="Disordered" evidence="1">
    <location>
        <begin position="231"/>
        <end position="253"/>
    </location>
</feature>
<evidence type="ECO:0000256" key="1">
    <source>
        <dbReference type="SAM" id="MobiDB-lite"/>
    </source>
</evidence>
<dbReference type="Gene3D" id="3.30.700.10">
    <property type="entry name" value="Glycoprotein, Type 4 Pilin"/>
    <property type="match status" value="1"/>
</dbReference>
<dbReference type="InterPro" id="IPR012902">
    <property type="entry name" value="N_methyl_site"/>
</dbReference>
<protein>
    <submittedName>
        <fullName evidence="3">Type II secretion system protein</fullName>
    </submittedName>
</protein>
<keyword evidence="2" id="KW-0472">Membrane</keyword>